<keyword evidence="2" id="KW-1185">Reference proteome</keyword>
<organism evidence="1 2">
    <name type="scientific">Salinispira pacifica</name>
    <dbReference type="NCBI Taxonomy" id="1307761"/>
    <lineage>
        <taxon>Bacteria</taxon>
        <taxon>Pseudomonadati</taxon>
        <taxon>Spirochaetota</taxon>
        <taxon>Spirochaetia</taxon>
        <taxon>Spirochaetales</taxon>
        <taxon>Spirochaetaceae</taxon>
        <taxon>Salinispira</taxon>
    </lineage>
</organism>
<evidence type="ECO:0000313" key="2">
    <source>
        <dbReference type="Proteomes" id="UP000018680"/>
    </source>
</evidence>
<dbReference type="PATRIC" id="fig|1307761.3.peg.218"/>
<accession>V5WDM0</accession>
<dbReference type="Pfam" id="PF17239">
    <property type="entry name" value="DUF5312"/>
    <property type="match status" value="1"/>
</dbReference>
<dbReference type="OrthoDB" id="349962at2"/>
<dbReference type="EMBL" id="CP006939">
    <property type="protein sequence ID" value="AHC13659.1"/>
    <property type="molecule type" value="Genomic_DNA"/>
</dbReference>
<dbReference type="AlphaFoldDB" id="V5WDM0"/>
<gene>
    <name evidence="1" type="ORF">L21SP2_0217</name>
</gene>
<dbReference type="InterPro" id="IPR035196">
    <property type="entry name" value="DUF5312"/>
</dbReference>
<name>V5WDM0_9SPIO</name>
<reference evidence="1 2" key="1">
    <citation type="journal article" date="2015" name="Stand. Genomic Sci.">
        <title>Complete genome sequence and description of Salinispira pacifica gen. nov., sp. nov., a novel spirochaete isolated form a hypersaline microbial mat.</title>
        <authorList>
            <person name="Ben Hania W."/>
            <person name="Joseph M."/>
            <person name="Schumann P."/>
            <person name="Bunk B."/>
            <person name="Fiebig A."/>
            <person name="Sproer C."/>
            <person name="Klenk H.P."/>
            <person name="Fardeau M.L."/>
            <person name="Spring S."/>
        </authorList>
    </citation>
    <scope>NUCLEOTIDE SEQUENCE [LARGE SCALE GENOMIC DNA]</scope>
    <source>
        <strain evidence="1 2">L21-RPul-D2</strain>
    </source>
</reference>
<dbReference type="HOGENOM" id="CLU_038261_0_0_12"/>
<dbReference type="KEGG" id="slr:L21SP2_0217"/>
<protein>
    <submittedName>
        <fullName evidence="1">Uncharacterized protein</fullName>
    </submittedName>
</protein>
<dbReference type="eggNOG" id="ENOG5033D6N">
    <property type="taxonomic scope" value="Bacteria"/>
</dbReference>
<proteinExistence type="predicted"/>
<sequence>MHRILHDDKQRELAASFEESAIRESAKTMDPKVHASKLKDNMVSFFSSFDSGMVNQVDGAYSRIQQLIEFVNFDYYFVLKKFDSSFQEGNVTAPPKLEAINADYVSDDIKDFLEVMLPLDREGDWNQVMDILAQYKGVEVVNRQAWNRLMNALKGIVNSNVLTMIVQHIDQDPYWTPQMEVTRTRIIESYLETLRTRTENVVQKILSEKRNAKVEKLCVAVFGSNPTPRMKFYNEKANMMFSKKLNVEYLYTTPMNYLKTFLLDFFKKDIRELEDLLLVRGKWSTNVMSQQMSDAYYRVLEISEQLLQFDESLNEEGELGSRLKRSLARVVDRDPSTARNVQTMVKEINDDAIQIINEAAGNLISFGKNLKSLIEDSERKDHELIINWKELESMSETPVKNRMADAYKKIYYFIQLMQMFVKPGKPEVPPV</sequence>
<dbReference type="RefSeq" id="WP_024266592.1">
    <property type="nucleotide sequence ID" value="NC_023035.1"/>
</dbReference>
<dbReference type="Proteomes" id="UP000018680">
    <property type="component" value="Chromosome"/>
</dbReference>
<evidence type="ECO:0000313" key="1">
    <source>
        <dbReference type="EMBL" id="AHC13659.1"/>
    </source>
</evidence>